<dbReference type="InterPro" id="IPR037682">
    <property type="entry name" value="TonB_C"/>
</dbReference>
<protein>
    <submittedName>
        <fullName evidence="13">Energy transducer TonB</fullName>
    </submittedName>
</protein>
<comment type="subcellular location">
    <subcellularLocation>
        <location evidence="1">Cell inner membrane</location>
        <topology evidence="1">Single-pass membrane protein</topology>
        <orientation evidence="1">Periplasmic side</orientation>
    </subcellularLocation>
</comment>
<keyword evidence="6 11" id="KW-0812">Transmembrane</keyword>
<keyword evidence="7" id="KW-0653">Protein transport</keyword>
<dbReference type="GO" id="GO:0055085">
    <property type="term" value="P:transmembrane transport"/>
    <property type="evidence" value="ECO:0007669"/>
    <property type="project" value="InterPro"/>
</dbReference>
<reference evidence="13" key="1">
    <citation type="submission" date="2023-03" db="EMBL/GenBank/DDBJ databases">
        <title>Edaphobacter sp.</title>
        <authorList>
            <person name="Huber K.J."/>
            <person name="Papendorf J."/>
            <person name="Pilke C."/>
            <person name="Bunk B."/>
            <person name="Sproeer C."/>
            <person name="Pester M."/>
        </authorList>
    </citation>
    <scope>NUCLEOTIDE SEQUENCE</scope>
    <source>
        <strain evidence="13">DSM 109919</strain>
        <strain evidence="14">DSM 109920</strain>
    </source>
</reference>
<keyword evidence="5" id="KW-0997">Cell inner membrane</keyword>
<feature type="domain" description="TonB C-terminal" evidence="12">
    <location>
        <begin position="270"/>
        <end position="359"/>
    </location>
</feature>
<feature type="transmembrane region" description="Helical" evidence="11">
    <location>
        <begin position="117"/>
        <end position="136"/>
    </location>
</feature>
<evidence type="ECO:0000256" key="9">
    <source>
        <dbReference type="ARBA" id="ARBA00023136"/>
    </source>
</evidence>
<dbReference type="EMBL" id="CP121195">
    <property type="protein sequence ID" value="XBH14998.1"/>
    <property type="molecule type" value="Genomic_DNA"/>
</dbReference>
<dbReference type="PANTHER" id="PTHR33446">
    <property type="entry name" value="PROTEIN TONB-RELATED"/>
    <property type="match status" value="1"/>
</dbReference>
<dbReference type="PROSITE" id="PS52015">
    <property type="entry name" value="TONB_CTD"/>
    <property type="match status" value="1"/>
</dbReference>
<dbReference type="RefSeq" id="WP_348269007.1">
    <property type="nucleotide sequence ID" value="NZ_CP121194.1"/>
</dbReference>
<evidence type="ECO:0000256" key="2">
    <source>
        <dbReference type="ARBA" id="ARBA00006555"/>
    </source>
</evidence>
<evidence type="ECO:0000256" key="4">
    <source>
        <dbReference type="ARBA" id="ARBA00022475"/>
    </source>
</evidence>
<name>A0AAU7D1V6_9BACT</name>
<comment type="similarity">
    <text evidence="2">Belongs to the TonB family.</text>
</comment>
<dbReference type="GO" id="GO:0005886">
    <property type="term" value="C:plasma membrane"/>
    <property type="evidence" value="ECO:0007669"/>
    <property type="project" value="UniProtKB-SubCell"/>
</dbReference>
<gene>
    <name evidence="13" type="ORF">P4G45_07260</name>
    <name evidence="14" type="ORF">P8936_07495</name>
</gene>
<accession>A0AAU7D1V6</accession>
<dbReference type="InterPro" id="IPR051045">
    <property type="entry name" value="TonB-dependent_transducer"/>
</dbReference>
<dbReference type="Pfam" id="PF03544">
    <property type="entry name" value="TonB_C"/>
    <property type="match status" value="1"/>
</dbReference>
<dbReference type="KEGG" id="epl:P4G45_07260"/>
<dbReference type="AlphaFoldDB" id="A0AAU7D1V6"/>
<feature type="region of interest" description="Disordered" evidence="10">
    <location>
        <begin position="239"/>
        <end position="266"/>
    </location>
</feature>
<evidence type="ECO:0000256" key="3">
    <source>
        <dbReference type="ARBA" id="ARBA00022448"/>
    </source>
</evidence>
<dbReference type="SUPFAM" id="SSF74653">
    <property type="entry name" value="TolA/TonB C-terminal domain"/>
    <property type="match status" value="1"/>
</dbReference>
<evidence type="ECO:0000256" key="10">
    <source>
        <dbReference type="SAM" id="MobiDB-lite"/>
    </source>
</evidence>
<evidence type="ECO:0000256" key="7">
    <source>
        <dbReference type="ARBA" id="ARBA00022927"/>
    </source>
</evidence>
<proteinExistence type="inferred from homology"/>
<dbReference type="Gene3D" id="3.30.1150.10">
    <property type="match status" value="1"/>
</dbReference>
<evidence type="ECO:0000256" key="11">
    <source>
        <dbReference type="SAM" id="Phobius"/>
    </source>
</evidence>
<keyword evidence="3" id="KW-0813">Transport</keyword>
<dbReference type="EMBL" id="CP121194">
    <property type="protein sequence ID" value="XBH11515.1"/>
    <property type="molecule type" value="Genomic_DNA"/>
</dbReference>
<evidence type="ECO:0000313" key="14">
    <source>
        <dbReference type="EMBL" id="XBH14998.1"/>
    </source>
</evidence>
<feature type="region of interest" description="Disordered" evidence="10">
    <location>
        <begin position="1"/>
        <end position="28"/>
    </location>
</feature>
<dbReference type="GO" id="GO:0015031">
    <property type="term" value="P:protein transport"/>
    <property type="evidence" value="ECO:0007669"/>
    <property type="project" value="UniProtKB-KW"/>
</dbReference>
<keyword evidence="4" id="KW-1003">Cell membrane</keyword>
<evidence type="ECO:0000256" key="1">
    <source>
        <dbReference type="ARBA" id="ARBA00004383"/>
    </source>
</evidence>
<organism evidence="13">
    <name type="scientific">Edaphobacter paludis</name>
    <dbReference type="NCBI Taxonomy" id="3035702"/>
    <lineage>
        <taxon>Bacteria</taxon>
        <taxon>Pseudomonadati</taxon>
        <taxon>Acidobacteriota</taxon>
        <taxon>Terriglobia</taxon>
        <taxon>Terriglobales</taxon>
        <taxon>Acidobacteriaceae</taxon>
        <taxon>Edaphobacter</taxon>
    </lineage>
</organism>
<dbReference type="InterPro" id="IPR006260">
    <property type="entry name" value="TonB/TolA_C"/>
</dbReference>
<feature type="region of interest" description="Disordered" evidence="10">
    <location>
        <begin position="164"/>
        <end position="204"/>
    </location>
</feature>
<evidence type="ECO:0000256" key="5">
    <source>
        <dbReference type="ARBA" id="ARBA00022519"/>
    </source>
</evidence>
<evidence type="ECO:0000259" key="12">
    <source>
        <dbReference type="PROSITE" id="PS52015"/>
    </source>
</evidence>
<keyword evidence="9 11" id="KW-0472">Membrane</keyword>
<evidence type="ECO:0000256" key="8">
    <source>
        <dbReference type="ARBA" id="ARBA00022989"/>
    </source>
</evidence>
<keyword evidence="8 11" id="KW-1133">Transmembrane helix</keyword>
<evidence type="ECO:0000256" key="6">
    <source>
        <dbReference type="ARBA" id="ARBA00022692"/>
    </source>
</evidence>
<accession>A0AAU7DCX4</accession>
<sequence length="359" mass="37945">MANTVLTPPPEIDPSREGPTLRPADAPHLNEETEGSMWTSLFSNLRDAFSTKKEAPLELESKPVESDLILHEEGTIASLWSSVRDVFFPVKLPPLQLESKPIAVVDRMKVKRDPTSTAIAVVLHGLVILLIAFLLAKKIKFAAPAKVAVVTDVTIPPMAPIKAKTMGGGGGQHDTTPVTKGTPPKFAERQIVPPKAPPLEPPKINIQPTIEVQKDVHMASSIPQIGVANSPLVGMSMGNGHGTGLGSGDGSGLGPGSGGNTGGGPRRIGGGVSAPVLIYSVEPEFSEEARKAKVAGNVLVNLWVDTNGLPSHVHVIRGVGMGLDEKAVEAVKQYKFKPAMENGKPVLVELNVEVNFQIF</sequence>
<dbReference type="NCBIfam" id="TIGR01352">
    <property type="entry name" value="tonB_Cterm"/>
    <property type="match status" value="1"/>
</dbReference>
<evidence type="ECO:0000313" key="13">
    <source>
        <dbReference type="EMBL" id="XBH11515.1"/>
    </source>
</evidence>